<dbReference type="Pfam" id="PF06325">
    <property type="entry name" value="PrmA"/>
    <property type="match status" value="1"/>
</dbReference>
<dbReference type="AlphaFoldDB" id="M1ME97"/>
<evidence type="ECO:0000256" key="2">
    <source>
        <dbReference type="ARBA" id="ARBA00022490"/>
    </source>
</evidence>
<dbReference type="SUPFAM" id="SSF53335">
    <property type="entry name" value="S-adenosyl-L-methionine-dependent methyltransferases"/>
    <property type="match status" value="1"/>
</dbReference>
<keyword evidence="3 6" id="KW-0489">Methyltransferase</keyword>
<dbReference type="Proteomes" id="UP000011728">
    <property type="component" value="Chromosome"/>
</dbReference>
<dbReference type="PATRIC" id="fig|931276.5.peg.878"/>
<dbReference type="PANTHER" id="PTHR43648">
    <property type="entry name" value="ELECTRON TRANSFER FLAVOPROTEIN BETA SUBUNIT LYSINE METHYLTRANSFERASE"/>
    <property type="match status" value="1"/>
</dbReference>
<dbReference type="HOGENOM" id="CLU_049382_0_1_9"/>
<keyword evidence="7" id="KW-0687">Ribonucleoprotein</keyword>
<evidence type="ECO:0000256" key="6">
    <source>
        <dbReference type="HAMAP-Rule" id="MF_00735"/>
    </source>
</evidence>
<gene>
    <name evidence="7" type="primary">prmA2</name>
    <name evidence="6" type="synonym">prmA</name>
    <name evidence="7" type="ORF">Cspa_c09220</name>
</gene>
<dbReference type="InterPro" id="IPR004498">
    <property type="entry name" value="Ribosomal_PrmA_MeTrfase"/>
</dbReference>
<dbReference type="GO" id="GO:0005840">
    <property type="term" value="C:ribosome"/>
    <property type="evidence" value="ECO:0007669"/>
    <property type="project" value="UniProtKB-KW"/>
</dbReference>
<dbReference type="OrthoDB" id="9785995at2"/>
<keyword evidence="2 6" id="KW-0963">Cytoplasm</keyword>
<feature type="binding site" evidence="6">
    <location>
        <position position="207"/>
    </location>
    <ligand>
        <name>S-adenosyl-L-methionine</name>
        <dbReference type="ChEBI" id="CHEBI:59789"/>
    </ligand>
</feature>
<feature type="binding site" evidence="6">
    <location>
        <position position="185"/>
    </location>
    <ligand>
        <name>S-adenosyl-L-methionine</name>
        <dbReference type="ChEBI" id="CHEBI:59789"/>
    </ligand>
</feature>
<dbReference type="RefSeq" id="WP_015391024.1">
    <property type="nucleotide sequence ID" value="NC_020291.1"/>
</dbReference>
<feature type="binding site" evidence="6">
    <location>
        <position position="249"/>
    </location>
    <ligand>
        <name>S-adenosyl-L-methionine</name>
        <dbReference type="ChEBI" id="CHEBI:59789"/>
    </ligand>
</feature>
<evidence type="ECO:0000313" key="7">
    <source>
        <dbReference type="EMBL" id="AGF54698.1"/>
    </source>
</evidence>
<dbReference type="EMBL" id="CP004121">
    <property type="protein sequence ID" value="AGF54698.1"/>
    <property type="molecule type" value="Genomic_DNA"/>
</dbReference>
<dbReference type="Gene3D" id="3.40.50.150">
    <property type="entry name" value="Vaccinia Virus protein VP39"/>
    <property type="match status" value="1"/>
</dbReference>
<keyword evidence="8" id="KW-1185">Reference proteome</keyword>
<keyword evidence="4 6" id="KW-0808">Transferase</keyword>
<protein>
    <recommendedName>
        <fullName evidence="6">Ribosomal protein L11 methyltransferase</fullName>
        <shortName evidence="6">L11 Mtase</shortName>
        <ecNumber evidence="6">2.1.1.-</ecNumber>
    </recommendedName>
</protein>
<dbReference type="eggNOG" id="COG2264">
    <property type="taxonomic scope" value="Bacteria"/>
</dbReference>
<comment type="subcellular location">
    <subcellularLocation>
        <location evidence="6">Cytoplasm</location>
    </subcellularLocation>
</comment>
<dbReference type="PANTHER" id="PTHR43648:SF1">
    <property type="entry name" value="ELECTRON TRANSFER FLAVOPROTEIN BETA SUBUNIT LYSINE METHYLTRANSFERASE"/>
    <property type="match status" value="1"/>
</dbReference>
<dbReference type="EC" id="2.1.1.-" evidence="6"/>
<evidence type="ECO:0000256" key="4">
    <source>
        <dbReference type="ARBA" id="ARBA00022679"/>
    </source>
</evidence>
<sequence>MDGIWIEVSVITKSEALEPISGIFYGLGCPNVAIEDPEDLLSREQGPLTWDFADINILEHKGNAAVVKAYFSQDDKVEEIVAYVKEKLSEINELGIDIGEGTVEAKEMHEEDWANNWKQYYKPVKITDKIVIKPIWEEYEEKEGDLIIELDPGMAFGTGTHETTRMCIQALDKYVKPNTTVFDVGCGSGILAIAAAKLGAKHVVGVDLDPVAVDSSKENIGFNNLNNIEVLEGNLLDVVEGKADIVVANIIAEIICILTEDVKKALNEGGLFITSGIIHDRVEMVTKKFEECGFEVIEINKDGEWNCIVAKSVNNLQSIVG</sequence>
<dbReference type="GO" id="GO:0005737">
    <property type="term" value="C:cytoplasm"/>
    <property type="evidence" value="ECO:0007669"/>
    <property type="project" value="UniProtKB-SubCell"/>
</dbReference>
<dbReference type="CDD" id="cd02440">
    <property type="entry name" value="AdoMet_MTases"/>
    <property type="match status" value="1"/>
</dbReference>
<comment type="function">
    <text evidence="6">Methylates ribosomal protein L11.</text>
</comment>
<proteinExistence type="inferred from homology"/>
<evidence type="ECO:0000256" key="1">
    <source>
        <dbReference type="ARBA" id="ARBA00009741"/>
    </source>
</evidence>
<organism evidence="7 8">
    <name type="scientific">Clostridium saccharoperbutylacetonicum N1-4(HMT)</name>
    <dbReference type="NCBI Taxonomy" id="931276"/>
    <lineage>
        <taxon>Bacteria</taxon>
        <taxon>Bacillati</taxon>
        <taxon>Bacillota</taxon>
        <taxon>Clostridia</taxon>
        <taxon>Eubacteriales</taxon>
        <taxon>Clostridiaceae</taxon>
        <taxon>Clostridium</taxon>
    </lineage>
</organism>
<keyword evidence="7" id="KW-0689">Ribosomal protein</keyword>
<accession>M1ME97</accession>
<dbReference type="STRING" id="36745.CLSAP_09600"/>
<dbReference type="GO" id="GO:0032259">
    <property type="term" value="P:methylation"/>
    <property type="evidence" value="ECO:0007669"/>
    <property type="project" value="UniProtKB-KW"/>
</dbReference>
<dbReference type="GO" id="GO:0016279">
    <property type="term" value="F:protein-lysine N-methyltransferase activity"/>
    <property type="evidence" value="ECO:0007669"/>
    <property type="project" value="RHEA"/>
</dbReference>
<name>M1ME97_9CLOT</name>
<evidence type="ECO:0000313" key="8">
    <source>
        <dbReference type="Proteomes" id="UP000011728"/>
    </source>
</evidence>
<dbReference type="PIRSF" id="PIRSF000401">
    <property type="entry name" value="RPL11_MTase"/>
    <property type="match status" value="1"/>
</dbReference>
<reference evidence="7 8" key="1">
    <citation type="submission" date="2013-02" db="EMBL/GenBank/DDBJ databases">
        <title>Genome sequence of Clostridium saccharoperbutylacetonicum N1-4(HMT).</title>
        <authorList>
            <person name="Poehlein A."/>
            <person name="Daniel R."/>
        </authorList>
    </citation>
    <scope>NUCLEOTIDE SEQUENCE [LARGE SCALE GENOMIC DNA]</scope>
    <source>
        <strain evidence="8">N1-4(HMT)</strain>
    </source>
</reference>
<dbReference type="NCBIfam" id="TIGR00406">
    <property type="entry name" value="prmA"/>
    <property type="match status" value="1"/>
</dbReference>
<comment type="catalytic activity">
    <reaction evidence="6">
        <text>L-lysyl-[protein] + 3 S-adenosyl-L-methionine = N(6),N(6),N(6)-trimethyl-L-lysyl-[protein] + 3 S-adenosyl-L-homocysteine + 3 H(+)</text>
        <dbReference type="Rhea" id="RHEA:54192"/>
        <dbReference type="Rhea" id="RHEA-COMP:9752"/>
        <dbReference type="Rhea" id="RHEA-COMP:13826"/>
        <dbReference type="ChEBI" id="CHEBI:15378"/>
        <dbReference type="ChEBI" id="CHEBI:29969"/>
        <dbReference type="ChEBI" id="CHEBI:57856"/>
        <dbReference type="ChEBI" id="CHEBI:59789"/>
        <dbReference type="ChEBI" id="CHEBI:61961"/>
    </reaction>
</comment>
<dbReference type="HAMAP" id="MF_00735">
    <property type="entry name" value="Methyltr_PrmA"/>
    <property type="match status" value="1"/>
</dbReference>
<feature type="binding site" evidence="6">
    <location>
        <position position="164"/>
    </location>
    <ligand>
        <name>S-adenosyl-L-methionine</name>
        <dbReference type="ChEBI" id="CHEBI:59789"/>
    </ligand>
</feature>
<dbReference type="InterPro" id="IPR050078">
    <property type="entry name" value="Ribosomal_L11_MeTrfase_PrmA"/>
</dbReference>
<dbReference type="InterPro" id="IPR029063">
    <property type="entry name" value="SAM-dependent_MTases_sf"/>
</dbReference>
<dbReference type="KEGG" id="csr:Cspa_c09220"/>
<evidence type="ECO:0000256" key="5">
    <source>
        <dbReference type="ARBA" id="ARBA00022691"/>
    </source>
</evidence>
<keyword evidence="5 6" id="KW-0949">S-adenosyl-L-methionine</keyword>
<evidence type="ECO:0000256" key="3">
    <source>
        <dbReference type="ARBA" id="ARBA00022603"/>
    </source>
</evidence>
<comment type="similarity">
    <text evidence="1 6">Belongs to the methyltransferase superfamily. PrmA family.</text>
</comment>